<sequence length="342" mass="38175">MNNTTEIPWNITTESTGGGGGDGSDNVDKIMKAVFAAIGFTGIVGNTLVIMVFVRMHRTSPSGLSSTNIFILNQSCMDLMSSLLLVAQHLIPVGPIPAGIPGDVFCKLWASSYYPMWACFLGSTFNLVLLTFERYFAICHPIKHHTSFTQKRAKIMVALVWPFSFGYELHWAMVQMNDGAGGCTQYWEPWLQYLGSFVVIFQYIIPIIIMACVYISILRVVRRSTKIHASGPRKEGEPAENGSKPLSKTEKNIIQTLLIVAVTYIICWSPNQIVYFGFNIGFDVDFNSVFFRYGIVSVCANMCINPFIYACKLKDFREQVKKIFGCKNHSADNQGITLSTNT</sequence>
<protein>
    <submittedName>
        <fullName evidence="10">Galanin receptor type 2-like</fullName>
    </submittedName>
</protein>
<dbReference type="InterPro" id="IPR000276">
    <property type="entry name" value="GPCR_Rhodpsn"/>
</dbReference>
<evidence type="ECO:0000256" key="2">
    <source>
        <dbReference type="ARBA" id="ARBA00022692"/>
    </source>
</evidence>
<dbReference type="PRINTS" id="PR00237">
    <property type="entry name" value="GPCRRHODOPSN"/>
</dbReference>
<keyword evidence="2 5" id="KW-0812">Transmembrane</keyword>
<accession>A0ABM0MMJ6</accession>
<keyword evidence="4 7" id="KW-0472">Membrane</keyword>
<feature type="transmembrane region" description="Helical" evidence="7">
    <location>
        <begin position="290"/>
        <end position="311"/>
    </location>
</feature>
<dbReference type="CDD" id="cd00637">
    <property type="entry name" value="7tm_classA_rhodopsin-like"/>
    <property type="match status" value="1"/>
</dbReference>
<keyword evidence="9" id="KW-1185">Reference proteome</keyword>
<dbReference type="PROSITE" id="PS00237">
    <property type="entry name" value="G_PROTEIN_RECEP_F1_1"/>
    <property type="match status" value="1"/>
</dbReference>
<organism evidence="9 10">
    <name type="scientific">Saccoglossus kowalevskii</name>
    <name type="common">Acorn worm</name>
    <dbReference type="NCBI Taxonomy" id="10224"/>
    <lineage>
        <taxon>Eukaryota</taxon>
        <taxon>Metazoa</taxon>
        <taxon>Hemichordata</taxon>
        <taxon>Enteropneusta</taxon>
        <taxon>Harrimaniidae</taxon>
        <taxon>Saccoglossus</taxon>
    </lineage>
</organism>
<dbReference type="PROSITE" id="PS50262">
    <property type="entry name" value="G_PROTEIN_RECEP_F1_2"/>
    <property type="match status" value="1"/>
</dbReference>
<evidence type="ECO:0000256" key="7">
    <source>
        <dbReference type="SAM" id="Phobius"/>
    </source>
</evidence>
<dbReference type="Gene3D" id="1.20.1070.10">
    <property type="entry name" value="Rhodopsin 7-helix transmembrane proteins"/>
    <property type="match status" value="1"/>
</dbReference>
<feature type="transmembrane region" description="Helical" evidence="7">
    <location>
        <begin position="153"/>
        <end position="173"/>
    </location>
</feature>
<name>A0ABM0MMJ6_SACKO</name>
<gene>
    <name evidence="10" type="primary">LOC102806059</name>
</gene>
<dbReference type="PANTHER" id="PTHR45698">
    <property type="entry name" value="TRACE AMINE-ASSOCIATED RECEPTOR 19N-RELATED"/>
    <property type="match status" value="1"/>
</dbReference>
<evidence type="ECO:0000256" key="6">
    <source>
        <dbReference type="SAM" id="MobiDB-lite"/>
    </source>
</evidence>
<comment type="similarity">
    <text evidence="5">Belongs to the G-protein coupled receptor 1 family.</text>
</comment>
<feature type="compositionally biased region" description="Polar residues" evidence="6">
    <location>
        <begin position="1"/>
        <end position="15"/>
    </location>
</feature>
<proteinExistence type="inferred from homology"/>
<evidence type="ECO:0000256" key="4">
    <source>
        <dbReference type="ARBA" id="ARBA00023136"/>
    </source>
</evidence>
<feature type="transmembrane region" description="Helical" evidence="7">
    <location>
        <begin position="193"/>
        <end position="217"/>
    </location>
</feature>
<keyword evidence="3 7" id="KW-1133">Transmembrane helix</keyword>
<reference evidence="10" key="1">
    <citation type="submission" date="2025-08" db="UniProtKB">
        <authorList>
            <consortium name="RefSeq"/>
        </authorList>
    </citation>
    <scope>IDENTIFICATION</scope>
    <source>
        <tissue evidence="10">Testes</tissue>
    </source>
</reference>
<dbReference type="PANTHER" id="PTHR45698:SF1">
    <property type="entry name" value="TRACE AMINE-ASSOCIATED RECEPTOR 13C-LIKE"/>
    <property type="match status" value="1"/>
</dbReference>
<evidence type="ECO:0000256" key="3">
    <source>
        <dbReference type="ARBA" id="ARBA00022989"/>
    </source>
</evidence>
<evidence type="ECO:0000313" key="9">
    <source>
        <dbReference type="Proteomes" id="UP000694865"/>
    </source>
</evidence>
<evidence type="ECO:0000256" key="1">
    <source>
        <dbReference type="ARBA" id="ARBA00004370"/>
    </source>
</evidence>
<dbReference type="Proteomes" id="UP000694865">
    <property type="component" value="Unplaced"/>
</dbReference>
<evidence type="ECO:0000256" key="5">
    <source>
        <dbReference type="RuleBase" id="RU000688"/>
    </source>
</evidence>
<dbReference type="InterPro" id="IPR017452">
    <property type="entry name" value="GPCR_Rhodpsn_7TM"/>
</dbReference>
<comment type="subcellular location">
    <subcellularLocation>
        <location evidence="1">Membrane</location>
    </subcellularLocation>
</comment>
<dbReference type="GeneID" id="102806059"/>
<feature type="domain" description="G-protein coupled receptors family 1 profile" evidence="8">
    <location>
        <begin position="45"/>
        <end position="309"/>
    </location>
</feature>
<feature type="transmembrane region" description="Helical" evidence="7">
    <location>
        <begin position="33"/>
        <end position="54"/>
    </location>
</feature>
<feature type="transmembrane region" description="Helical" evidence="7">
    <location>
        <begin position="253"/>
        <end position="278"/>
    </location>
</feature>
<keyword evidence="5" id="KW-0297">G-protein coupled receptor</keyword>
<dbReference type="Pfam" id="PF00001">
    <property type="entry name" value="7tm_1"/>
    <property type="match status" value="1"/>
</dbReference>
<dbReference type="RefSeq" id="XP_006821237.1">
    <property type="nucleotide sequence ID" value="XM_006821174.1"/>
</dbReference>
<keyword evidence="5" id="KW-0675">Receptor</keyword>
<evidence type="ECO:0000259" key="8">
    <source>
        <dbReference type="PROSITE" id="PS50262"/>
    </source>
</evidence>
<evidence type="ECO:0000313" key="10">
    <source>
        <dbReference type="RefSeq" id="XP_006821237.1"/>
    </source>
</evidence>
<dbReference type="SUPFAM" id="SSF81321">
    <property type="entry name" value="Family A G protein-coupled receptor-like"/>
    <property type="match status" value="1"/>
</dbReference>
<feature type="region of interest" description="Disordered" evidence="6">
    <location>
        <begin position="1"/>
        <end position="22"/>
    </location>
</feature>
<feature type="transmembrane region" description="Helical" evidence="7">
    <location>
        <begin position="114"/>
        <end position="132"/>
    </location>
</feature>
<keyword evidence="5" id="KW-0807">Transducer</keyword>
<dbReference type="SMART" id="SM01381">
    <property type="entry name" value="7TM_GPCR_Srsx"/>
    <property type="match status" value="1"/>
</dbReference>